<accession>A0A371E2Z9</accession>
<evidence type="ECO:0000313" key="1">
    <source>
        <dbReference type="EMBL" id="RDX60429.1"/>
    </source>
</evidence>
<proteinExistence type="predicted"/>
<keyword evidence="2" id="KW-1185">Reference proteome</keyword>
<evidence type="ECO:0000313" key="2">
    <source>
        <dbReference type="Proteomes" id="UP000257109"/>
    </source>
</evidence>
<reference evidence="1" key="1">
    <citation type="submission" date="2018-05" db="EMBL/GenBank/DDBJ databases">
        <title>Draft genome of Mucuna pruriens seed.</title>
        <authorList>
            <person name="Nnadi N.E."/>
            <person name="Vos R."/>
            <person name="Hasami M.H."/>
            <person name="Devisetty U.K."/>
            <person name="Aguiy J.C."/>
        </authorList>
    </citation>
    <scope>NUCLEOTIDE SEQUENCE [LARGE SCALE GENOMIC DNA]</scope>
    <source>
        <strain evidence="1">JCA_2017</strain>
    </source>
</reference>
<dbReference type="AlphaFoldDB" id="A0A371E2Z9"/>
<feature type="non-terminal residue" evidence="1">
    <location>
        <position position="1"/>
    </location>
</feature>
<gene>
    <name evidence="1" type="ORF">CR513_61428</name>
</gene>
<protein>
    <submittedName>
        <fullName evidence="1">Uncharacterized protein</fullName>
    </submittedName>
</protein>
<dbReference type="EMBL" id="QJKJ01016880">
    <property type="protein sequence ID" value="RDX60429.1"/>
    <property type="molecule type" value="Genomic_DNA"/>
</dbReference>
<comment type="caution">
    <text evidence="1">The sequence shown here is derived from an EMBL/GenBank/DDBJ whole genome shotgun (WGS) entry which is preliminary data.</text>
</comment>
<organism evidence="1 2">
    <name type="scientific">Mucuna pruriens</name>
    <name type="common">Velvet bean</name>
    <name type="synonym">Dolichos pruriens</name>
    <dbReference type="NCBI Taxonomy" id="157652"/>
    <lineage>
        <taxon>Eukaryota</taxon>
        <taxon>Viridiplantae</taxon>
        <taxon>Streptophyta</taxon>
        <taxon>Embryophyta</taxon>
        <taxon>Tracheophyta</taxon>
        <taxon>Spermatophyta</taxon>
        <taxon>Magnoliopsida</taxon>
        <taxon>eudicotyledons</taxon>
        <taxon>Gunneridae</taxon>
        <taxon>Pentapetalae</taxon>
        <taxon>rosids</taxon>
        <taxon>fabids</taxon>
        <taxon>Fabales</taxon>
        <taxon>Fabaceae</taxon>
        <taxon>Papilionoideae</taxon>
        <taxon>50 kb inversion clade</taxon>
        <taxon>NPAAA clade</taxon>
        <taxon>indigoferoid/millettioid clade</taxon>
        <taxon>Phaseoleae</taxon>
        <taxon>Mucuna</taxon>
    </lineage>
</organism>
<sequence>MNASNTLLVLLRMLCDTNSNKGSRLGATLLIFASTVSHVPLAGYPFGSTLGTPQLASLGPTSEINHDHQNSSIQSSPKYLIHNPSLLFEYDLKEKQERECAVTRNHHYFFNSNDQLVDMFMKSLKCYHFDYIYTKFDSYHIYVPT</sequence>
<dbReference type="Proteomes" id="UP000257109">
    <property type="component" value="Unassembled WGS sequence"/>
</dbReference>
<name>A0A371E2Z9_MUCPR</name>